<evidence type="ECO:0000256" key="8">
    <source>
        <dbReference type="ARBA" id="ARBA00038436"/>
    </source>
</evidence>
<evidence type="ECO:0000256" key="3">
    <source>
        <dbReference type="ARBA" id="ARBA00022475"/>
    </source>
</evidence>
<evidence type="ECO:0000256" key="5">
    <source>
        <dbReference type="ARBA" id="ARBA00022692"/>
    </source>
</evidence>
<comment type="subcellular location">
    <subcellularLocation>
        <location evidence="1">Cell inner membrane</location>
        <topology evidence="1">Multi-pass membrane protein</topology>
    </subcellularLocation>
</comment>
<feature type="domain" description="Tripartite ATP-independent periplasmic transporters DctQ component" evidence="10">
    <location>
        <begin position="26"/>
        <end position="159"/>
    </location>
</feature>
<dbReference type="Pfam" id="PF04290">
    <property type="entry name" value="DctQ"/>
    <property type="match status" value="1"/>
</dbReference>
<evidence type="ECO:0000256" key="6">
    <source>
        <dbReference type="ARBA" id="ARBA00022989"/>
    </source>
</evidence>
<gene>
    <name evidence="11" type="ORF">NP439_02265</name>
</gene>
<dbReference type="RefSeq" id="WP_256708602.1">
    <property type="nucleotide sequence ID" value="NZ_CP101914.1"/>
</dbReference>
<evidence type="ECO:0000313" key="12">
    <source>
        <dbReference type="Proteomes" id="UP001059773"/>
    </source>
</evidence>
<name>A0ABY5JTV6_9BACI</name>
<dbReference type="PANTHER" id="PTHR35011:SF4">
    <property type="entry name" value="SLL1102 PROTEIN"/>
    <property type="match status" value="1"/>
</dbReference>
<evidence type="ECO:0000256" key="1">
    <source>
        <dbReference type="ARBA" id="ARBA00004429"/>
    </source>
</evidence>
<keyword evidence="5 9" id="KW-0812">Transmembrane</keyword>
<proteinExistence type="inferred from homology"/>
<feature type="transmembrane region" description="Helical" evidence="9">
    <location>
        <begin position="88"/>
        <end position="107"/>
    </location>
</feature>
<feature type="transmembrane region" description="Helical" evidence="9">
    <location>
        <begin position="46"/>
        <end position="67"/>
    </location>
</feature>
<evidence type="ECO:0000259" key="10">
    <source>
        <dbReference type="Pfam" id="PF04290"/>
    </source>
</evidence>
<dbReference type="Proteomes" id="UP001059773">
    <property type="component" value="Chromosome"/>
</dbReference>
<protein>
    <submittedName>
        <fullName evidence="11">TRAP transporter small permease</fullName>
    </submittedName>
</protein>
<dbReference type="InterPro" id="IPR007387">
    <property type="entry name" value="TRAP_DctQ"/>
</dbReference>
<evidence type="ECO:0000256" key="9">
    <source>
        <dbReference type="SAM" id="Phobius"/>
    </source>
</evidence>
<keyword evidence="4" id="KW-0997">Cell inner membrane</keyword>
<keyword evidence="3" id="KW-1003">Cell membrane</keyword>
<evidence type="ECO:0000256" key="4">
    <source>
        <dbReference type="ARBA" id="ARBA00022519"/>
    </source>
</evidence>
<evidence type="ECO:0000313" key="11">
    <source>
        <dbReference type="EMBL" id="UUI03541.1"/>
    </source>
</evidence>
<organism evidence="11 12">
    <name type="scientific">Oceanobacillus jeddahense</name>
    <dbReference type="NCBI Taxonomy" id="1462527"/>
    <lineage>
        <taxon>Bacteria</taxon>
        <taxon>Bacillati</taxon>
        <taxon>Bacillota</taxon>
        <taxon>Bacilli</taxon>
        <taxon>Bacillales</taxon>
        <taxon>Bacillaceae</taxon>
        <taxon>Oceanobacillus</taxon>
    </lineage>
</organism>
<keyword evidence="7 9" id="KW-0472">Membrane</keyword>
<feature type="transmembrane region" description="Helical" evidence="9">
    <location>
        <begin position="21"/>
        <end position="40"/>
    </location>
</feature>
<feature type="transmembrane region" description="Helical" evidence="9">
    <location>
        <begin position="133"/>
        <end position="153"/>
    </location>
</feature>
<reference evidence="11" key="1">
    <citation type="submission" date="2022-07" db="EMBL/GenBank/DDBJ databases">
        <title>FELIX.</title>
        <authorList>
            <person name="Wan K.H."/>
            <person name="Park S."/>
            <person name="Lawrence Q."/>
            <person name="Eichenberger J.P."/>
            <person name="Booth B.W."/>
            <person name="Piaggio A.J."/>
            <person name="Chandler J.C."/>
            <person name="Franklin A.B."/>
            <person name="Celniker S.E."/>
        </authorList>
    </citation>
    <scope>NUCLEOTIDE SEQUENCE</scope>
    <source>
        <strain evidence="11">QA-1986 374</strain>
    </source>
</reference>
<keyword evidence="2" id="KW-0813">Transport</keyword>
<sequence>MKRVVNVIENLSRISGKIASYMIIPLTLVILYTVIMRRFFGNSPDWGFEVTIFLFGIMILLTGADTLRTKGHITVDILQSFIKGKPKLILLTFIHILVIITSFLLLIKGVELAIESTRIVEYSAHQTSFNPPIWWFKWFIPISALILWLQSLVELYKLWFEKGESDYGTNL</sequence>
<dbReference type="InterPro" id="IPR055348">
    <property type="entry name" value="DctQ"/>
</dbReference>
<accession>A0ABY5JTV6</accession>
<evidence type="ECO:0000256" key="2">
    <source>
        <dbReference type="ARBA" id="ARBA00022448"/>
    </source>
</evidence>
<keyword evidence="12" id="KW-1185">Reference proteome</keyword>
<dbReference type="PANTHER" id="PTHR35011">
    <property type="entry name" value="2,3-DIKETO-L-GULONATE TRAP TRANSPORTER SMALL PERMEASE PROTEIN YIAM"/>
    <property type="match status" value="1"/>
</dbReference>
<keyword evidence="6 9" id="KW-1133">Transmembrane helix</keyword>
<evidence type="ECO:0000256" key="7">
    <source>
        <dbReference type="ARBA" id="ARBA00023136"/>
    </source>
</evidence>
<comment type="similarity">
    <text evidence="8">Belongs to the TRAP transporter small permease family.</text>
</comment>
<dbReference type="EMBL" id="CP101914">
    <property type="protein sequence ID" value="UUI03541.1"/>
    <property type="molecule type" value="Genomic_DNA"/>
</dbReference>